<keyword evidence="1" id="KW-0472">Membrane</keyword>
<evidence type="ECO:0000256" key="1">
    <source>
        <dbReference type="SAM" id="Phobius"/>
    </source>
</evidence>
<accession>A0ABY2FF07</accession>
<evidence type="ECO:0000313" key="3">
    <source>
        <dbReference type="Proteomes" id="UP000295060"/>
    </source>
</evidence>
<proteinExistence type="predicted"/>
<gene>
    <name evidence="2" type="ORF">EV137_3763</name>
</gene>
<name>A0ABY2FF07_9ACTN</name>
<organism evidence="2 3">
    <name type="scientific">Kribbella pratensis</name>
    <dbReference type="NCBI Taxonomy" id="2512112"/>
    <lineage>
        <taxon>Bacteria</taxon>
        <taxon>Bacillati</taxon>
        <taxon>Actinomycetota</taxon>
        <taxon>Actinomycetes</taxon>
        <taxon>Propionibacteriales</taxon>
        <taxon>Kribbellaceae</taxon>
        <taxon>Kribbella</taxon>
    </lineage>
</organism>
<dbReference type="Proteomes" id="UP000295060">
    <property type="component" value="Unassembled WGS sequence"/>
</dbReference>
<dbReference type="EMBL" id="SODU01000002">
    <property type="protein sequence ID" value="TDW89958.1"/>
    <property type="molecule type" value="Genomic_DNA"/>
</dbReference>
<dbReference type="RefSeq" id="WP_166679929.1">
    <property type="nucleotide sequence ID" value="NZ_SODU01000002.1"/>
</dbReference>
<sequence>MTVLRMLLAVFFVLAGLGGIVSAVRRGNLVDLVGAVLLFAVGAALWPGRDRSRL</sequence>
<keyword evidence="3" id="KW-1185">Reference proteome</keyword>
<evidence type="ECO:0000313" key="2">
    <source>
        <dbReference type="EMBL" id="TDW89958.1"/>
    </source>
</evidence>
<comment type="caution">
    <text evidence="2">The sequence shown here is derived from an EMBL/GenBank/DDBJ whole genome shotgun (WGS) entry which is preliminary data.</text>
</comment>
<feature type="transmembrane region" description="Helical" evidence="1">
    <location>
        <begin position="32"/>
        <end position="48"/>
    </location>
</feature>
<keyword evidence="1" id="KW-0812">Transmembrane</keyword>
<reference evidence="2 3" key="1">
    <citation type="submission" date="2019-03" db="EMBL/GenBank/DDBJ databases">
        <title>Genomic Encyclopedia of Type Strains, Phase III (KMG-III): the genomes of soil and plant-associated and newly described type strains.</title>
        <authorList>
            <person name="Whitman W."/>
        </authorList>
    </citation>
    <scope>NUCLEOTIDE SEQUENCE [LARGE SCALE GENOMIC DNA]</scope>
    <source>
        <strain evidence="2 3">VKMAc-2574</strain>
    </source>
</reference>
<keyword evidence="1" id="KW-1133">Transmembrane helix</keyword>
<protein>
    <submittedName>
        <fullName evidence="2">Uncharacterized protein</fullName>
    </submittedName>
</protein>